<dbReference type="AlphaFoldDB" id="A0A8C5S3R1"/>
<evidence type="ECO:0000313" key="3">
    <source>
        <dbReference type="Proteomes" id="UP000694406"/>
    </source>
</evidence>
<organism evidence="2 3">
    <name type="scientific">Laticauda laticaudata</name>
    <name type="common">Blue-ringed sea krait</name>
    <name type="synonym">Blue-lipped sea krait</name>
    <dbReference type="NCBI Taxonomy" id="8630"/>
    <lineage>
        <taxon>Eukaryota</taxon>
        <taxon>Metazoa</taxon>
        <taxon>Chordata</taxon>
        <taxon>Craniata</taxon>
        <taxon>Vertebrata</taxon>
        <taxon>Euteleostomi</taxon>
        <taxon>Lepidosauria</taxon>
        <taxon>Squamata</taxon>
        <taxon>Bifurcata</taxon>
        <taxon>Unidentata</taxon>
        <taxon>Episquamata</taxon>
        <taxon>Toxicofera</taxon>
        <taxon>Serpentes</taxon>
        <taxon>Colubroidea</taxon>
        <taxon>Elapidae</taxon>
        <taxon>Laticaudinae</taxon>
        <taxon>Laticauda</taxon>
    </lineage>
</organism>
<dbReference type="GeneTree" id="ENSGT01150000289501"/>
<dbReference type="InterPro" id="IPR036051">
    <property type="entry name" value="KRAB_dom_sf"/>
</dbReference>
<evidence type="ECO:0000313" key="2">
    <source>
        <dbReference type="Ensembl" id="ENSLLTP00000011081.1"/>
    </source>
</evidence>
<dbReference type="InterPro" id="IPR050169">
    <property type="entry name" value="Krueppel_C2H2_ZnF"/>
</dbReference>
<dbReference type="SUPFAM" id="SSF109640">
    <property type="entry name" value="KRAB domain (Kruppel-associated box)"/>
    <property type="match status" value="1"/>
</dbReference>
<dbReference type="InterPro" id="IPR001909">
    <property type="entry name" value="KRAB"/>
</dbReference>
<reference evidence="2" key="1">
    <citation type="submission" date="2025-08" db="UniProtKB">
        <authorList>
            <consortium name="Ensembl"/>
        </authorList>
    </citation>
    <scope>IDENTIFICATION</scope>
</reference>
<feature type="domain" description="KRAB" evidence="1">
    <location>
        <begin position="14"/>
        <end position="79"/>
    </location>
</feature>
<name>A0A8C5S3R1_LATLA</name>
<dbReference type="Pfam" id="PF01352">
    <property type="entry name" value="KRAB"/>
    <property type="match status" value="1"/>
</dbReference>
<keyword evidence="3" id="KW-1185">Reference proteome</keyword>
<sequence>SEENLSRMAVLLLQHAYFNFIFFTEEEWALLDPSQRALHEEVMLENSRNVAALVFGCRKCSESTFQLGEGHSGTFLRPK</sequence>
<dbReference type="SMART" id="SM00349">
    <property type="entry name" value="KRAB"/>
    <property type="match status" value="1"/>
</dbReference>
<dbReference type="PROSITE" id="PS50805">
    <property type="entry name" value="KRAB"/>
    <property type="match status" value="1"/>
</dbReference>
<dbReference type="Proteomes" id="UP000694406">
    <property type="component" value="Unplaced"/>
</dbReference>
<dbReference type="CDD" id="cd07765">
    <property type="entry name" value="KRAB_A-box"/>
    <property type="match status" value="1"/>
</dbReference>
<accession>A0A8C5S3R1</accession>
<dbReference type="GO" id="GO:0006355">
    <property type="term" value="P:regulation of DNA-templated transcription"/>
    <property type="evidence" value="ECO:0007669"/>
    <property type="project" value="InterPro"/>
</dbReference>
<reference evidence="2" key="2">
    <citation type="submission" date="2025-09" db="UniProtKB">
        <authorList>
            <consortium name="Ensembl"/>
        </authorList>
    </citation>
    <scope>IDENTIFICATION</scope>
</reference>
<evidence type="ECO:0000259" key="1">
    <source>
        <dbReference type="PROSITE" id="PS50805"/>
    </source>
</evidence>
<dbReference type="PANTHER" id="PTHR23232">
    <property type="entry name" value="KRAB DOMAIN C2H2 ZINC FINGER"/>
    <property type="match status" value="1"/>
</dbReference>
<protein>
    <recommendedName>
        <fullName evidence="1">KRAB domain-containing protein</fullName>
    </recommendedName>
</protein>
<dbReference type="PANTHER" id="PTHR23232:SF142">
    <property type="entry name" value="GASTRULA ZINC FINGER PROTEIN XLCGF57.1-LIKE-RELATED"/>
    <property type="match status" value="1"/>
</dbReference>
<proteinExistence type="predicted"/>
<dbReference type="Gene3D" id="6.10.140.140">
    <property type="match status" value="1"/>
</dbReference>
<dbReference type="Ensembl" id="ENSLLTT00000011514.1">
    <property type="protein sequence ID" value="ENSLLTP00000011081.1"/>
    <property type="gene ID" value="ENSLLTG00000008509.1"/>
</dbReference>